<feature type="compositionally biased region" description="Polar residues" evidence="1">
    <location>
        <begin position="108"/>
        <end position="118"/>
    </location>
</feature>
<dbReference type="AlphaFoldDB" id="A0A6N2BEL3"/>
<evidence type="ECO:0000313" key="2">
    <source>
        <dbReference type="EMBL" id="TMW92230.1"/>
    </source>
</evidence>
<proteinExistence type="predicted"/>
<feature type="region of interest" description="Disordered" evidence="1">
    <location>
        <begin position="82"/>
        <end position="118"/>
    </location>
</feature>
<name>A0A6N2BEL3_SOLCI</name>
<sequence length="118" mass="12752">MFIATHTKIGKKLQADTQIAMAGLQNRQNSRETADNAFTTLFCKEKPGLLRCYSRSVTASSSKKDEKHSKCVVSNIASPIDVGSAQDVKGQNPLKSYGSTHDPIVQKGPSNDVTSVLK</sequence>
<dbReference type="EMBL" id="RXGB01003413">
    <property type="protein sequence ID" value="TMW92230.1"/>
    <property type="molecule type" value="Genomic_DNA"/>
</dbReference>
<evidence type="ECO:0000256" key="1">
    <source>
        <dbReference type="SAM" id="MobiDB-lite"/>
    </source>
</evidence>
<gene>
    <name evidence="2" type="ORF">EJD97_013324</name>
</gene>
<reference evidence="2" key="1">
    <citation type="submission" date="2019-05" db="EMBL/GenBank/DDBJ databases">
        <title>The de novo reference genome and transcriptome assemblies of the wild tomato species Solanum chilense.</title>
        <authorList>
            <person name="Stam R."/>
            <person name="Nosenko T."/>
            <person name="Hoerger A.C."/>
            <person name="Stephan W."/>
            <person name="Seidel M.A."/>
            <person name="Kuhn J.M.M."/>
            <person name="Haberer G."/>
            <person name="Tellier A."/>
        </authorList>
    </citation>
    <scope>NUCLEOTIDE SEQUENCE</scope>
    <source>
        <tissue evidence="2">Mature leaves</tissue>
    </source>
</reference>
<accession>A0A6N2BEL3</accession>
<comment type="caution">
    <text evidence="2">The sequence shown here is derived from an EMBL/GenBank/DDBJ whole genome shotgun (WGS) entry which is preliminary data.</text>
</comment>
<organism evidence="2">
    <name type="scientific">Solanum chilense</name>
    <name type="common">Tomato</name>
    <name type="synonym">Lycopersicon chilense</name>
    <dbReference type="NCBI Taxonomy" id="4083"/>
    <lineage>
        <taxon>Eukaryota</taxon>
        <taxon>Viridiplantae</taxon>
        <taxon>Streptophyta</taxon>
        <taxon>Embryophyta</taxon>
        <taxon>Tracheophyta</taxon>
        <taxon>Spermatophyta</taxon>
        <taxon>Magnoliopsida</taxon>
        <taxon>eudicotyledons</taxon>
        <taxon>Gunneridae</taxon>
        <taxon>Pentapetalae</taxon>
        <taxon>asterids</taxon>
        <taxon>lamiids</taxon>
        <taxon>Solanales</taxon>
        <taxon>Solanaceae</taxon>
        <taxon>Solanoideae</taxon>
        <taxon>Solaneae</taxon>
        <taxon>Solanum</taxon>
        <taxon>Solanum subgen. Lycopersicon</taxon>
    </lineage>
</organism>
<protein>
    <submittedName>
        <fullName evidence="2">Uncharacterized protein</fullName>
    </submittedName>
</protein>